<dbReference type="Proteomes" id="UP000257109">
    <property type="component" value="Unassembled WGS sequence"/>
</dbReference>
<dbReference type="EMBL" id="QJKJ01014649">
    <property type="protein sequence ID" value="RDX63908.1"/>
    <property type="molecule type" value="Genomic_DNA"/>
</dbReference>
<protein>
    <submittedName>
        <fullName evidence="1">Uncharacterized protein</fullName>
    </submittedName>
</protein>
<feature type="non-terminal residue" evidence="1">
    <location>
        <position position="1"/>
    </location>
</feature>
<dbReference type="InterPro" id="IPR043128">
    <property type="entry name" value="Rev_trsase/Diguanyl_cyclase"/>
</dbReference>
<evidence type="ECO:0000313" key="2">
    <source>
        <dbReference type="Proteomes" id="UP000257109"/>
    </source>
</evidence>
<dbReference type="InterPro" id="IPR053134">
    <property type="entry name" value="RNA-dir_DNA_polymerase"/>
</dbReference>
<dbReference type="STRING" id="157652.A0A371ED00"/>
<name>A0A371ED00_MUCPR</name>
<proteinExistence type="predicted"/>
<comment type="caution">
    <text evidence="1">The sequence shown here is derived from an EMBL/GenBank/DDBJ whole genome shotgun (WGS) entry which is preliminary data.</text>
</comment>
<dbReference type="OrthoDB" id="1424108at2759"/>
<dbReference type="PANTHER" id="PTHR24559">
    <property type="entry name" value="TRANSPOSON TY3-I GAG-POL POLYPROTEIN"/>
    <property type="match status" value="1"/>
</dbReference>
<sequence length="170" mass="19661">MMLSSLNVEKSVVVGDALVVSDFSKVFLKDMSSLPPKRKTSIIRMSPLELVKLKKQLKMLLEKKFVKSSLSLWGAPIILVTHHSHYEYLVMLFGVTNASGVFMDYMNKIFHPYLDVFVVVFKNDISREEHVEYLRVVLQVLKDKLIHNGQVFMWNSKCENSLLDLKKRLT</sequence>
<dbReference type="Gene3D" id="3.10.10.10">
    <property type="entry name" value="HIV Type 1 Reverse Transcriptase, subunit A, domain 1"/>
    <property type="match status" value="2"/>
</dbReference>
<keyword evidence="2" id="KW-1185">Reference proteome</keyword>
<evidence type="ECO:0000313" key="1">
    <source>
        <dbReference type="EMBL" id="RDX63908.1"/>
    </source>
</evidence>
<accession>A0A371ED00</accession>
<reference evidence="1" key="1">
    <citation type="submission" date="2018-05" db="EMBL/GenBank/DDBJ databases">
        <title>Draft genome of Mucuna pruriens seed.</title>
        <authorList>
            <person name="Nnadi N.E."/>
            <person name="Vos R."/>
            <person name="Hasami M.H."/>
            <person name="Devisetty U.K."/>
            <person name="Aguiy J.C."/>
        </authorList>
    </citation>
    <scope>NUCLEOTIDE SEQUENCE [LARGE SCALE GENOMIC DNA]</scope>
    <source>
        <strain evidence="1">JCA_2017</strain>
    </source>
</reference>
<dbReference type="PANTHER" id="PTHR24559:SF444">
    <property type="entry name" value="REVERSE TRANSCRIPTASE DOMAIN-CONTAINING PROTEIN"/>
    <property type="match status" value="1"/>
</dbReference>
<dbReference type="InterPro" id="IPR043502">
    <property type="entry name" value="DNA/RNA_pol_sf"/>
</dbReference>
<organism evidence="1 2">
    <name type="scientific">Mucuna pruriens</name>
    <name type="common">Velvet bean</name>
    <name type="synonym">Dolichos pruriens</name>
    <dbReference type="NCBI Taxonomy" id="157652"/>
    <lineage>
        <taxon>Eukaryota</taxon>
        <taxon>Viridiplantae</taxon>
        <taxon>Streptophyta</taxon>
        <taxon>Embryophyta</taxon>
        <taxon>Tracheophyta</taxon>
        <taxon>Spermatophyta</taxon>
        <taxon>Magnoliopsida</taxon>
        <taxon>eudicotyledons</taxon>
        <taxon>Gunneridae</taxon>
        <taxon>Pentapetalae</taxon>
        <taxon>rosids</taxon>
        <taxon>fabids</taxon>
        <taxon>Fabales</taxon>
        <taxon>Fabaceae</taxon>
        <taxon>Papilionoideae</taxon>
        <taxon>50 kb inversion clade</taxon>
        <taxon>NPAAA clade</taxon>
        <taxon>indigoferoid/millettioid clade</taxon>
        <taxon>Phaseoleae</taxon>
        <taxon>Mucuna</taxon>
    </lineage>
</organism>
<dbReference type="Gene3D" id="3.30.70.270">
    <property type="match status" value="1"/>
</dbReference>
<dbReference type="AlphaFoldDB" id="A0A371ED00"/>
<dbReference type="SUPFAM" id="SSF56672">
    <property type="entry name" value="DNA/RNA polymerases"/>
    <property type="match status" value="1"/>
</dbReference>
<gene>
    <name evidence="1" type="ORF">CR513_57600</name>
</gene>